<protein>
    <submittedName>
        <fullName evidence="2">Uncharacterized protein</fullName>
    </submittedName>
</protein>
<evidence type="ECO:0000313" key="2">
    <source>
        <dbReference type="EMBL" id="BCU03457.1"/>
    </source>
</evidence>
<organism evidence="2 3">
    <name type="scientific">Pandoravirus japonicus</name>
    <dbReference type="NCBI Taxonomy" id="2823154"/>
    <lineage>
        <taxon>Viruses</taxon>
        <taxon>Pandoravirus</taxon>
    </lineage>
</organism>
<feature type="region of interest" description="Disordered" evidence="1">
    <location>
        <begin position="36"/>
        <end position="95"/>
    </location>
</feature>
<feature type="compositionally biased region" description="Basic and acidic residues" evidence="1">
    <location>
        <begin position="49"/>
        <end position="76"/>
    </location>
</feature>
<sequence length="95" mass="11182">MNSQQTLQRRDGVFIWWRSGRVRSHAFCLHRQKATLRFGSARKRKKPHGSKEKAGRRTHDRPHKELPKSPKSKRETAGQTHCTSRAIKRKGRKRT</sequence>
<accession>A0A811BQR8</accession>
<reference evidence="2" key="1">
    <citation type="submission" date="2021-04" db="EMBL/GenBank/DDBJ databases">
        <title>Draft Genome Sequence of Pandoravirus japonicus, Isolated from the Sabaishi River of Niigata, Japan.</title>
        <authorList>
            <person name="Hosokawa N."/>
            <person name="Takahashi H."/>
            <person name="Aoki K."/>
            <person name="Takemura M."/>
        </authorList>
    </citation>
    <scope>NUCLEOTIDE SEQUENCE</scope>
</reference>
<dbReference type="Proteomes" id="UP001253637">
    <property type="component" value="Segment"/>
</dbReference>
<name>A0A811BQR8_9VIRU</name>
<feature type="compositionally biased region" description="Basic residues" evidence="1">
    <location>
        <begin position="86"/>
        <end position="95"/>
    </location>
</feature>
<evidence type="ECO:0000313" key="3">
    <source>
        <dbReference type="Proteomes" id="UP001253637"/>
    </source>
</evidence>
<proteinExistence type="predicted"/>
<feature type="compositionally biased region" description="Basic residues" evidence="1">
    <location>
        <begin position="36"/>
        <end position="48"/>
    </location>
</feature>
<evidence type="ECO:0000256" key="1">
    <source>
        <dbReference type="SAM" id="MobiDB-lite"/>
    </source>
</evidence>
<dbReference type="EMBL" id="LC625835">
    <property type="protein sequence ID" value="BCU03457.1"/>
    <property type="molecule type" value="Genomic_DNA"/>
</dbReference>